<dbReference type="EMBL" id="LIYD01000005">
    <property type="protein sequence ID" value="KOS06813.1"/>
    <property type="molecule type" value="Genomic_DNA"/>
</dbReference>
<dbReference type="Gene3D" id="2.60.120.200">
    <property type="match status" value="1"/>
</dbReference>
<sequence>MKKIALTLVLLAFRQMASAQQCPPVALPYEVDAEAATAPVLPDCVFSSNVTFASQEVFETLAGPIPGFDGNVLAFNTIINTEFGMDPSASVGSSLYLRPLLLTQGVSYTISYRYGNSNPDFTISSLNVYLVAQDQTSVTLATQDSITGATTTDFTSQPFTVSASGAYTIMFDAWSTGSQGLFYLDDIVVAEAGAMGLPNQAGANSLGAWPNPVTDVVTVTAGAEPFTGALALYSLTGQKLLEQQPGNGTLNMQGLAAGVYVLSAEAAGRRQTLRIVKE</sequence>
<evidence type="ECO:0000313" key="5">
    <source>
        <dbReference type="Proteomes" id="UP000037755"/>
    </source>
</evidence>
<dbReference type="STRING" id="1202724.AM493_12845"/>
<feature type="chain" id="PRO_5005818157" description="Secretion system C-terminal sorting domain-containing protein" evidence="2">
    <location>
        <begin position="20"/>
        <end position="278"/>
    </location>
</feature>
<evidence type="ECO:0000256" key="1">
    <source>
        <dbReference type="ARBA" id="ARBA00022729"/>
    </source>
</evidence>
<keyword evidence="1 2" id="KW-0732">Signal</keyword>
<feature type="domain" description="Secretion system C-terminal sorting" evidence="3">
    <location>
        <begin position="209"/>
        <end position="272"/>
    </location>
</feature>
<dbReference type="InterPro" id="IPR026444">
    <property type="entry name" value="Secre_tail"/>
</dbReference>
<dbReference type="Proteomes" id="UP000037755">
    <property type="component" value="Unassembled WGS sequence"/>
</dbReference>
<reference evidence="4 5" key="1">
    <citation type="submission" date="2015-08" db="EMBL/GenBank/DDBJ databases">
        <title>Whole genome sequence of Flavobacterium akiainvivens IK-1T, from decaying Wikstroemia oahuensis, an endemic Hawaiian shrub.</title>
        <authorList>
            <person name="Wan X."/>
            <person name="Hou S."/>
            <person name="Saito J."/>
            <person name="Donachie S."/>
        </authorList>
    </citation>
    <scope>NUCLEOTIDE SEQUENCE [LARGE SCALE GENOMIC DNA]</scope>
    <source>
        <strain evidence="4 5">IK-1</strain>
    </source>
</reference>
<gene>
    <name evidence="4" type="ORF">AM493_12845</name>
</gene>
<proteinExistence type="predicted"/>
<evidence type="ECO:0000313" key="4">
    <source>
        <dbReference type="EMBL" id="KOS06813.1"/>
    </source>
</evidence>
<evidence type="ECO:0000259" key="3">
    <source>
        <dbReference type="Pfam" id="PF18962"/>
    </source>
</evidence>
<feature type="signal peptide" evidence="2">
    <location>
        <begin position="1"/>
        <end position="19"/>
    </location>
</feature>
<dbReference type="Pfam" id="PF18962">
    <property type="entry name" value="Por_Secre_tail"/>
    <property type="match status" value="1"/>
</dbReference>
<keyword evidence="5" id="KW-1185">Reference proteome</keyword>
<dbReference type="NCBIfam" id="TIGR04183">
    <property type="entry name" value="Por_Secre_tail"/>
    <property type="match status" value="1"/>
</dbReference>
<dbReference type="AlphaFoldDB" id="A0A0M8MA64"/>
<name>A0A0M8MA64_9FLAO</name>
<comment type="caution">
    <text evidence="4">The sequence shown here is derived from an EMBL/GenBank/DDBJ whole genome shotgun (WGS) entry which is preliminary data.</text>
</comment>
<protein>
    <recommendedName>
        <fullName evidence="3">Secretion system C-terminal sorting domain-containing protein</fullName>
    </recommendedName>
</protein>
<dbReference type="OrthoDB" id="1364155at2"/>
<evidence type="ECO:0000256" key="2">
    <source>
        <dbReference type="SAM" id="SignalP"/>
    </source>
</evidence>
<dbReference type="PATRIC" id="fig|1202724.3.peg.2661"/>
<dbReference type="RefSeq" id="WP_054408434.1">
    <property type="nucleotide sequence ID" value="NZ_FOYA01000021.1"/>
</dbReference>
<organism evidence="4 5">
    <name type="scientific">Flavobacterium akiainvivens</name>
    <dbReference type="NCBI Taxonomy" id="1202724"/>
    <lineage>
        <taxon>Bacteria</taxon>
        <taxon>Pseudomonadati</taxon>
        <taxon>Bacteroidota</taxon>
        <taxon>Flavobacteriia</taxon>
        <taxon>Flavobacteriales</taxon>
        <taxon>Flavobacteriaceae</taxon>
        <taxon>Flavobacterium</taxon>
    </lineage>
</organism>
<accession>A0A0M8MA64</accession>